<dbReference type="Proteomes" id="UP000243579">
    <property type="component" value="Unassembled WGS sequence"/>
</dbReference>
<evidence type="ECO:0000313" key="3">
    <source>
        <dbReference type="Proteomes" id="UP000243579"/>
    </source>
</evidence>
<keyword evidence="3" id="KW-1185">Reference proteome</keyword>
<proteinExistence type="predicted"/>
<organism evidence="2 3">
    <name type="scientific">Achlya hypogyna</name>
    <name type="common">Oomycete</name>
    <name type="synonym">Protoachlya hypogyna</name>
    <dbReference type="NCBI Taxonomy" id="1202772"/>
    <lineage>
        <taxon>Eukaryota</taxon>
        <taxon>Sar</taxon>
        <taxon>Stramenopiles</taxon>
        <taxon>Oomycota</taxon>
        <taxon>Saprolegniomycetes</taxon>
        <taxon>Saprolegniales</taxon>
        <taxon>Achlyaceae</taxon>
        <taxon>Achlya</taxon>
    </lineage>
</organism>
<dbReference type="OrthoDB" id="71176at2759"/>
<evidence type="ECO:0000313" key="2">
    <source>
        <dbReference type="EMBL" id="OQR83347.1"/>
    </source>
</evidence>
<feature type="compositionally biased region" description="Basic residues" evidence="1">
    <location>
        <begin position="56"/>
        <end position="68"/>
    </location>
</feature>
<reference evidence="2 3" key="1">
    <citation type="journal article" date="2014" name="Genome Biol. Evol.">
        <title>The secreted proteins of Achlya hypogyna and Thraustotheca clavata identify the ancestral oomycete secretome and reveal gene acquisitions by horizontal gene transfer.</title>
        <authorList>
            <person name="Misner I."/>
            <person name="Blouin N."/>
            <person name="Leonard G."/>
            <person name="Richards T.A."/>
            <person name="Lane C.E."/>
        </authorList>
    </citation>
    <scope>NUCLEOTIDE SEQUENCE [LARGE SCALE GENOMIC DNA]</scope>
    <source>
        <strain evidence="2 3">ATCC 48635</strain>
    </source>
</reference>
<accession>A0A1V9YCD1</accession>
<feature type="region of interest" description="Disordered" evidence="1">
    <location>
        <begin position="35"/>
        <end position="68"/>
    </location>
</feature>
<feature type="region of interest" description="Disordered" evidence="1">
    <location>
        <begin position="478"/>
        <end position="508"/>
    </location>
</feature>
<sequence length="508" mass="58662">MITSVAVHKRLRADFGVVFTIPKIVNPWKYQEAAHPEEHDERPKSPVRLSPLAHHPALRRRSPKPARKRLTVAPLRDAPQPSTEAPILARLVPILGDQVGDIYTHVEAIHIAHVRKLHEERAKPSCVFSFNEQAAVQPELLRQRHEHWCDIRDQREEDCHVNRERRRTEYMEHAQAQTTEFRRQMRERVAAHAAHQVALQRVLAPLLAGAAAQMYVATLRTHWAAAAQRKKLVHYARKWRAVTQSQVECARHAAVLRTWLRESAKVKTIALKVFYGLRVFTRKVTLVQSFWRRRKAEKRTNHLRLARLWDEFELIEPPKPELPVVVEPEASRPKRELERKKSRKKSKKVDTIADVKKPYPMLPYPYPKFEPALRAAIIREVLVEHDAVMRLKFRALEDDLYPFLVECLQGLHKDASRSVVREMARRHLVLGSVFVRLTQVPGALDATTIANYAELSLRSIDMLAVLHRANERVNPALYMNVGNPESPPQTNRRGSDRSVTSNKSGHFK</sequence>
<dbReference type="AlphaFoldDB" id="A0A1V9YCD1"/>
<dbReference type="EMBL" id="JNBR01002226">
    <property type="protein sequence ID" value="OQR83347.1"/>
    <property type="molecule type" value="Genomic_DNA"/>
</dbReference>
<gene>
    <name evidence="2" type="ORF">ACHHYP_14823</name>
</gene>
<comment type="caution">
    <text evidence="2">The sequence shown here is derived from an EMBL/GenBank/DDBJ whole genome shotgun (WGS) entry which is preliminary data.</text>
</comment>
<feature type="compositionally biased region" description="Polar residues" evidence="1">
    <location>
        <begin position="488"/>
        <end position="508"/>
    </location>
</feature>
<feature type="compositionally biased region" description="Basic and acidic residues" evidence="1">
    <location>
        <begin position="35"/>
        <end position="44"/>
    </location>
</feature>
<evidence type="ECO:0000256" key="1">
    <source>
        <dbReference type="SAM" id="MobiDB-lite"/>
    </source>
</evidence>
<name>A0A1V9YCD1_ACHHY</name>
<protein>
    <submittedName>
        <fullName evidence="2">Uncharacterized protein</fullName>
    </submittedName>
</protein>